<dbReference type="InterPro" id="IPR020472">
    <property type="entry name" value="WD40_PAC1"/>
</dbReference>
<keyword evidence="1 3" id="KW-0853">WD repeat</keyword>
<dbReference type="PANTHER" id="PTHR22847">
    <property type="entry name" value="WD40 REPEAT PROTEIN"/>
    <property type="match status" value="1"/>
</dbReference>
<feature type="compositionally biased region" description="Gly residues" evidence="5">
    <location>
        <begin position="21"/>
        <end position="48"/>
    </location>
</feature>
<name>A0A7S3HF87_9STRA</name>
<dbReference type="PROSITE" id="PS50294">
    <property type="entry name" value="WD_REPEATS_REGION"/>
    <property type="match status" value="2"/>
</dbReference>
<keyword evidence="4" id="KW-0479">Metal-binding</keyword>
<evidence type="ECO:0000313" key="7">
    <source>
        <dbReference type="EMBL" id="CAE0293745.1"/>
    </source>
</evidence>
<dbReference type="PROSITE" id="PS50082">
    <property type="entry name" value="WD_REPEATS_2"/>
    <property type="match status" value="2"/>
</dbReference>
<keyword evidence="4" id="KW-0862">Zinc</keyword>
<dbReference type="SMART" id="SM00320">
    <property type="entry name" value="WD40"/>
    <property type="match status" value="5"/>
</dbReference>
<dbReference type="GO" id="GO:0042393">
    <property type="term" value="F:histone binding"/>
    <property type="evidence" value="ECO:0007669"/>
    <property type="project" value="TreeGrafter"/>
</dbReference>
<evidence type="ECO:0000256" key="2">
    <source>
        <dbReference type="ARBA" id="ARBA00022737"/>
    </source>
</evidence>
<dbReference type="PROSITE" id="PS00678">
    <property type="entry name" value="WD_REPEATS_1"/>
    <property type="match status" value="1"/>
</dbReference>
<sequence length="430" mass="44670">MFNGQSGGGNNYNNGGFRGGGGGSGGGGYQGRGGGRNSGRGGRGGRGRGPPQQHMAPDGTGQEPATYNICSFDARGGSCSRGSACRYTHNLATVAFTIPANKEQPQPIKSLALLTMPDGPKLLSGSTDSIVKVHNLASEKPGEDSVPIPTTGAVEHIEVSGTTIMWSVDEPISPDMPDNTVGMVYLLNSADMSTIAIKRSEDFPYTHPFGEIRSFTIAVIDGVTFVITAGGEGLIRTWRFDASKGGFEQIMVLEGHIRAVTTVLLNGALLWSGSVDSTLRVWDLASGKCLATLAAANGGPGHTQAVTCLEFVPNTGAEPFIASGAADNAVKLWGTTGSLLHTVTHGAMVTSLKAFKDTLGGIQVLLIGLLDGTIHVRSCMSMKILFTLDASICHTKAIWSIVDLGQSCFGAGSDDGQIVVWKVGSALVDK</sequence>
<dbReference type="AlphaFoldDB" id="A0A7S3HF87"/>
<feature type="domain" description="C3H1-type" evidence="6">
    <location>
        <begin position="64"/>
        <end position="92"/>
    </location>
</feature>
<dbReference type="InterPro" id="IPR001680">
    <property type="entry name" value="WD40_rpt"/>
</dbReference>
<dbReference type="GO" id="GO:0048188">
    <property type="term" value="C:Set1C/COMPASS complex"/>
    <property type="evidence" value="ECO:0007669"/>
    <property type="project" value="TreeGrafter"/>
</dbReference>
<dbReference type="InterPro" id="IPR036322">
    <property type="entry name" value="WD40_repeat_dom_sf"/>
</dbReference>
<feature type="repeat" description="WD" evidence="3">
    <location>
        <begin position="299"/>
        <end position="333"/>
    </location>
</feature>
<feature type="repeat" description="WD" evidence="3">
    <location>
        <begin position="253"/>
        <end position="292"/>
    </location>
</feature>
<reference evidence="7" key="1">
    <citation type="submission" date="2021-01" db="EMBL/GenBank/DDBJ databases">
        <authorList>
            <person name="Corre E."/>
            <person name="Pelletier E."/>
            <person name="Niang G."/>
            <person name="Scheremetjew M."/>
            <person name="Finn R."/>
            <person name="Kale V."/>
            <person name="Holt S."/>
            <person name="Cochrane G."/>
            <person name="Meng A."/>
            <person name="Brown T."/>
            <person name="Cohen L."/>
        </authorList>
    </citation>
    <scope>NUCLEOTIDE SEQUENCE</scope>
    <source>
        <strain evidence="7">CCAP 955/1</strain>
    </source>
</reference>
<dbReference type="EMBL" id="HBIC01044149">
    <property type="protein sequence ID" value="CAE0293745.1"/>
    <property type="molecule type" value="Transcribed_RNA"/>
</dbReference>
<feature type="zinc finger region" description="C3H1-type" evidence="4">
    <location>
        <begin position="64"/>
        <end position="92"/>
    </location>
</feature>
<evidence type="ECO:0000256" key="3">
    <source>
        <dbReference type="PROSITE-ProRule" id="PRU00221"/>
    </source>
</evidence>
<evidence type="ECO:0000256" key="4">
    <source>
        <dbReference type="PROSITE-ProRule" id="PRU00723"/>
    </source>
</evidence>
<dbReference type="Gene3D" id="2.130.10.10">
    <property type="entry name" value="YVTN repeat-like/Quinoprotein amine dehydrogenase"/>
    <property type="match status" value="2"/>
</dbReference>
<feature type="region of interest" description="Disordered" evidence="5">
    <location>
        <begin position="21"/>
        <end position="62"/>
    </location>
</feature>
<dbReference type="InterPro" id="IPR015943">
    <property type="entry name" value="WD40/YVTN_repeat-like_dom_sf"/>
</dbReference>
<organism evidence="7">
    <name type="scientific">Spumella elongata</name>
    <dbReference type="NCBI Taxonomy" id="89044"/>
    <lineage>
        <taxon>Eukaryota</taxon>
        <taxon>Sar</taxon>
        <taxon>Stramenopiles</taxon>
        <taxon>Ochrophyta</taxon>
        <taxon>Chrysophyceae</taxon>
        <taxon>Chromulinales</taxon>
        <taxon>Chromulinaceae</taxon>
        <taxon>Spumella</taxon>
    </lineage>
</organism>
<dbReference type="PROSITE" id="PS50103">
    <property type="entry name" value="ZF_C3H1"/>
    <property type="match status" value="1"/>
</dbReference>
<dbReference type="SUPFAM" id="SSF50978">
    <property type="entry name" value="WD40 repeat-like"/>
    <property type="match status" value="1"/>
</dbReference>
<dbReference type="Pfam" id="PF00400">
    <property type="entry name" value="WD40"/>
    <property type="match status" value="2"/>
</dbReference>
<evidence type="ECO:0000256" key="5">
    <source>
        <dbReference type="SAM" id="MobiDB-lite"/>
    </source>
</evidence>
<accession>A0A7S3HF87</accession>
<dbReference type="PANTHER" id="PTHR22847:SF637">
    <property type="entry name" value="WD REPEAT DOMAIN 5B"/>
    <property type="match status" value="1"/>
</dbReference>
<evidence type="ECO:0000256" key="1">
    <source>
        <dbReference type="ARBA" id="ARBA00022574"/>
    </source>
</evidence>
<dbReference type="InterPro" id="IPR000571">
    <property type="entry name" value="Znf_CCCH"/>
</dbReference>
<dbReference type="GO" id="GO:0008270">
    <property type="term" value="F:zinc ion binding"/>
    <property type="evidence" value="ECO:0007669"/>
    <property type="project" value="UniProtKB-KW"/>
</dbReference>
<protein>
    <recommendedName>
        <fullName evidence="6">C3H1-type domain-containing protein</fullName>
    </recommendedName>
</protein>
<keyword evidence="4" id="KW-0863">Zinc-finger</keyword>
<keyword evidence="2" id="KW-0677">Repeat</keyword>
<dbReference type="InterPro" id="IPR019775">
    <property type="entry name" value="WD40_repeat_CS"/>
</dbReference>
<dbReference type="PRINTS" id="PR00320">
    <property type="entry name" value="GPROTEINBRPT"/>
</dbReference>
<evidence type="ECO:0000259" key="6">
    <source>
        <dbReference type="PROSITE" id="PS50103"/>
    </source>
</evidence>
<proteinExistence type="predicted"/>
<gene>
    <name evidence="7" type="ORF">SELO1098_LOCUS22597</name>
</gene>